<name>A0A450SM03_9GAMM</name>
<sequence>MVIKHHFRKLAGPKALIDRWKIKSMSIQTQPMQNLVEKRFP</sequence>
<proteinExistence type="predicted"/>
<gene>
    <name evidence="1" type="ORF">BECKDK2373B_GA0170837_104816</name>
</gene>
<dbReference type="EMBL" id="CAADEX010000048">
    <property type="protein sequence ID" value="VFJ54725.1"/>
    <property type="molecule type" value="Genomic_DNA"/>
</dbReference>
<evidence type="ECO:0000313" key="1">
    <source>
        <dbReference type="EMBL" id="VFJ54725.1"/>
    </source>
</evidence>
<protein>
    <submittedName>
        <fullName evidence="1">Uncharacterized protein</fullName>
    </submittedName>
</protein>
<dbReference type="AlphaFoldDB" id="A0A450SM03"/>
<reference evidence="1" key="1">
    <citation type="submission" date="2019-02" db="EMBL/GenBank/DDBJ databases">
        <authorList>
            <person name="Gruber-Vodicka R. H."/>
            <person name="Seah K. B. B."/>
        </authorList>
    </citation>
    <scope>NUCLEOTIDE SEQUENCE</scope>
    <source>
        <strain evidence="1">BECK_DK47</strain>
    </source>
</reference>
<organism evidence="1">
    <name type="scientific">Candidatus Kentrum sp. DK</name>
    <dbReference type="NCBI Taxonomy" id="2126562"/>
    <lineage>
        <taxon>Bacteria</taxon>
        <taxon>Pseudomonadati</taxon>
        <taxon>Pseudomonadota</taxon>
        <taxon>Gammaproteobacteria</taxon>
        <taxon>Candidatus Kentrum</taxon>
    </lineage>
</organism>
<accession>A0A450SM03</accession>